<dbReference type="InterPro" id="IPR013578">
    <property type="entry name" value="Peptidase_M16C_assoc"/>
</dbReference>
<dbReference type="PANTHER" id="PTHR43016">
    <property type="entry name" value="PRESEQUENCE PROTEASE"/>
    <property type="match status" value="1"/>
</dbReference>
<accession>A0A1Y1INT0</accession>
<keyword evidence="5" id="KW-0479">Metal-binding</keyword>
<evidence type="ECO:0000313" key="13">
    <source>
        <dbReference type="Proteomes" id="UP000054558"/>
    </source>
</evidence>
<dbReference type="Gene3D" id="3.30.830.10">
    <property type="entry name" value="Metalloenzyme, LuxS/M16 peptidase-like"/>
    <property type="match status" value="4"/>
</dbReference>
<keyword evidence="6" id="KW-0378">Hydrolase</keyword>
<evidence type="ECO:0000256" key="3">
    <source>
        <dbReference type="ARBA" id="ARBA00007575"/>
    </source>
</evidence>
<dbReference type="FunFam" id="3.30.830.10:FF:000034">
    <property type="entry name" value="presequence protease 1, chloroplastic/mitochondrial"/>
    <property type="match status" value="1"/>
</dbReference>
<dbReference type="EMBL" id="DF237509">
    <property type="protein sequence ID" value="GAQ89768.1"/>
    <property type="molecule type" value="Genomic_DNA"/>
</dbReference>
<dbReference type="FunFam" id="3.30.830.10:FF:000009">
    <property type="entry name" value="Presequence protease, mitochondrial"/>
    <property type="match status" value="1"/>
</dbReference>
<comment type="similarity">
    <text evidence="3">Belongs to the peptidase M16 family. PreP subfamily.</text>
</comment>
<evidence type="ECO:0000256" key="2">
    <source>
        <dbReference type="ARBA" id="ARBA00004173"/>
    </source>
</evidence>
<proteinExistence type="inferred from homology"/>
<dbReference type="InterPro" id="IPR055130">
    <property type="entry name" value="PreP_C"/>
</dbReference>
<evidence type="ECO:0000256" key="10">
    <source>
        <dbReference type="SAM" id="MobiDB-lite"/>
    </source>
</evidence>
<protein>
    <submittedName>
        <fullName evidence="12">Presequence protease</fullName>
    </submittedName>
</protein>
<evidence type="ECO:0000256" key="1">
    <source>
        <dbReference type="ARBA" id="ARBA00001947"/>
    </source>
</evidence>
<dbReference type="Pfam" id="PF00675">
    <property type="entry name" value="Peptidase_M16"/>
    <property type="match status" value="1"/>
</dbReference>
<dbReference type="InterPro" id="IPR011765">
    <property type="entry name" value="Pept_M16_N"/>
</dbReference>
<dbReference type="GO" id="GO:0004222">
    <property type="term" value="F:metalloendopeptidase activity"/>
    <property type="evidence" value="ECO:0000318"/>
    <property type="project" value="GO_Central"/>
</dbReference>
<keyword evidence="9" id="KW-0496">Mitochondrion</keyword>
<dbReference type="GO" id="GO:0005739">
    <property type="term" value="C:mitochondrion"/>
    <property type="evidence" value="ECO:0007669"/>
    <property type="project" value="UniProtKB-SubCell"/>
</dbReference>
<comment type="subcellular location">
    <subcellularLocation>
        <location evidence="2">Mitochondrion</location>
    </subcellularLocation>
</comment>
<dbReference type="InterPro" id="IPR011249">
    <property type="entry name" value="Metalloenz_LuxS/M16"/>
</dbReference>
<feature type="region of interest" description="Disordered" evidence="10">
    <location>
        <begin position="48"/>
        <end position="68"/>
    </location>
</feature>
<dbReference type="SMART" id="SM01264">
    <property type="entry name" value="M16C_associated"/>
    <property type="match status" value="1"/>
</dbReference>
<dbReference type="Pfam" id="PF05193">
    <property type="entry name" value="Peptidase_M16_C"/>
    <property type="match status" value="1"/>
</dbReference>
<keyword evidence="8" id="KW-0482">Metalloprotease</keyword>
<evidence type="ECO:0000256" key="8">
    <source>
        <dbReference type="ARBA" id="ARBA00023049"/>
    </source>
</evidence>
<reference evidence="12 13" key="1">
    <citation type="journal article" date="2014" name="Nat. Commun.">
        <title>Klebsormidium flaccidum genome reveals primary factors for plant terrestrial adaptation.</title>
        <authorList>
            <person name="Hori K."/>
            <person name="Maruyama F."/>
            <person name="Fujisawa T."/>
            <person name="Togashi T."/>
            <person name="Yamamoto N."/>
            <person name="Seo M."/>
            <person name="Sato S."/>
            <person name="Yamada T."/>
            <person name="Mori H."/>
            <person name="Tajima N."/>
            <person name="Moriyama T."/>
            <person name="Ikeuchi M."/>
            <person name="Watanabe M."/>
            <person name="Wada H."/>
            <person name="Kobayashi K."/>
            <person name="Saito M."/>
            <person name="Masuda T."/>
            <person name="Sasaki-Sekimoto Y."/>
            <person name="Mashiguchi K."/>
            <person name="Awai K."/>
            <person name="Shimojima M."/>
            <person name="Masuda S."/>
            <person name="Iwai M."/>
            <person name="Nobusawa T."/>
            <person name="Narise T."/>
            <person name="Kondo S."/>
            <person name="Saito H."/>
            <person name="Sato R."/>
            <person name="Murakawa M."/>
            <person name="Ihara Y."/>
            <person name="Oshima-Yamada Y."/>
            <person name="Ohtaka K."/>
            <person name="Satoh M."/>
            <person name="Sonobe K."/>
            <person name="Ishii M."/>
            <person name="Ohtani R."/>
            <person name="Kanamori-Sato M."/>
            <person name="Honoki R."/>
            <person name="Miyazaki D."/>
            <person name="Mochizuki H."/>
            <person name="Umetsu J."/>
            <person name="Higashi K."/>
            <person name="Shibata D."/>
            <person name="Kamiya Y."/>
            <person name="Sato N."/>
            <person name="Nakamura Y."/>
            <person name="Tabata S."/>
            <person name="Ida S."/>
            <person name="Kurokawa K."/>
            <person name="Ohta H."/>
        </authorList>
    </citation>
    <scope>NUCLEOTIDE SEQUENCE [LARGE SCALE GENOMIC DNA]</scope>
    <source>
        <strain evidence="12 13">NIES-2285</strain>
    </source>
</reference>
<feature type="domain" description="Peptidase M16C associated" evidence="11">
    <location>
        <begin position="588"/>
        <end position="837"/>
    </location>
</feature>
<evidence type="ECO:0000256" key="4">
    <source>
        <dbReference type="ARBA" id="ARBA00022670"/>
    </source>
</evidence>
<dbReference type="SUPFAM" id="SSF63411">
    <property type="entry name" value="LuxS/MPP-like metallohydrolase"/>
    <property type="match status" value="4"/>
</dbReference>
<keyword evidence="13" id="KW-1185">Reference proteome</keyword>
<evidence type="ECO:0000256" key="7">
    <source>
        <dbReference type="ARBA" id="ARBA00022833"/>
    </source>
</evidence>
<sequence>MSGVQAACRPACMTPASGAGRLLARVGQRWASSATPVAALRGVTRGSAAASARQGAPRQGLPGYSGLRPSGARPLLHPSLGFAAACQLSGNAGPQRRLSGAAGAARAVVAAPERPSLRKASSEAVQKYGFTEVEGEYIAEYNAHAVLYQHNKTGAELMSVASDDENKVFGIVLRTPPQNSTGIPHILEHSVLCGSRKYPLKEPFVELMKGSLNTFLNAFTYPDRTCYPVASTNLQDFYNLVDVYLDAVLFPNCVRDEQTFQQEGWHYELDKPDDDITFKGVVFNEMKGVYSQPDSMLARYTQQNLFPDNTYGVDSGGDPSVIPDLTFAEFQDFHRKFYHPSNARIWFYGDDPLDKRLEILDKYLSEFERNEAVHESEVAIQPLFSEPKKAVHKYAAGGDASQAKNMVAVNWLLAEDVLDVETELALGFLDHLMLGTPAAPLRKALMESGLGEAIIGGGIDDDLRQPAFSIGLKGVAAENAGAVEGLVLSTLESLAESGFSAEAVEASINTIEFSLRENNTGSFPRGLALMLRSVGKWLYDRSPFEPLRFAAPLEHFKARLQQQGSKALFGPLIRRYLLDNPHRVTLELQPDPALGEATEAAERERLAAAKAALREDDVTALIEATQALRERQETPDLPAALATIPALDLADIPRTAATIPSAVEARGGATVLRHELFTNEVLYAEAVLDLRRVPAGLLPLVPLFSQALLEGGTADMDFVQLNQLIGRKTGGISAYPFTSSRRGSGEPVSAFVVKGKGMAGQAGDLLGLMRTLLHDVVFDDRARFKQFVSQAKARMEARVVGGGHSLAATRIDAKDSAAGWVAEVMGGASYLRFLRDLEARVDSEWDAVRGQLEDIRRSLLSQEGAILNLTADDKTLHAADGPVADFLAALPQQGGPRHEWTERLSAGNEALVVPTQVNYVGKGANLYAAGYQLSGSAYVISKHIGNTWLWDRVRVSGGAYGGFCDFDSHSGMFTYLSYRDPNLVKTLDTYDGTPAFLRSLRLEGDALSKAIIGTIGDIDAYQLPDAKGYTALMRHLLRVSDEERQQRREEVLATSEKDFANFADVLEAVRGEGAHIVTVASAADVEAAAKARPELQLAVDQLL</sequence>
<organism evidence="12 13">
    <name type="scientific">Klebsormidium nitens</name>
    <name type="common">Green alga</name>
    <name type="synonym">Ulothrix nitens</name>
    <dbReference type="NCBI Taxonomy" id="105231"/>
    <lineage>
        <taxon>Eukaryota</taxon>
        <taxon>Viridiplantae</taxon>
        <taxon>Streptophyta</taxon>
        <taxon>Klebsormidiophyceae</taxon>
        <taxon>Klebsormidiales</taxon>
        <taxon>Klebsormidiaceae</taxon>
        <taxon>Klebsormidium</taxon>
    </lineage>
</organism>
<dbReference type="Pfam" id="PF22516">
    <property type="entry name" value="PreP_C"/>
    <property type="match status" value="1"/>
</dbReference>
<dbReference type="FunFam" id="3.30.830.10:FF:000029">
    <property type="entry name" value="Presequence protease 1"/>
    <property type="match status" value="1"/>
</dbReference>
<dbReference type="Pfam" id="PF08367">
    <property type="entry name" value="M16C_assoc"/>
    <property type="match status" value="1"/>
</dbReference>
<dbReference type="OrthoDB" id="10250783at2759"/>
<dbReference type="STRING" id="105231.A0A1Y1INT0"/>
<dbReference type="GO" id="GO:0046872">
    <property type="term" value="F:metal ion binding"/>
    <property type="evidence" value="ECO:0007669"/>
    <property type="project" value="UniProtKB-KW"/>
</dbReference>
<evidence type="ECO:0000313" key="12">
    <source>
        <dbReference type="EMBL" id="GAQ89768.1"/>
    </source>
</evidence>
<keyword evidence="7" id="KW-0862">Zinc</keyword>
<keyword evidence="4 12" id="KW-0645">Protease</keyword>
<dbReference type="OMA" id="NYLYYIR"/>
<evidence type="ECO:0000256" key="6">
    <source>
        <dbReference type="ARBA" id="ARBA00022801"/>
    </source>
</evidence>
<name>A0A1Y1INT0_KLENI</name>
<evidence type="ECO:0000256" key="9">
    <source>
        <dbReference type="ARBA" id="ARBA00023128"/>
    </source>
</evidence>
<dbReference type="AlphaFoldDB" id="A0A1Y1INT0"/>
<dbReference type="InterPro" id="IPR007863">
    <property type="entry name" value="Peptidase_M16_C"/>
</dbReference>
<gene>
    <name evidence="12" type="ORF">KFL_005600040</name>
</gene>
<dbReference type="Proteomes" id="UP000054558">
    <property type="component" value="Unassembled WGS sequence"/>
</dbReference>
<dbReference type="PANTHER" id="PTHR43016:SF13">
    <property type="entry name" value="PRESEQUENCE PROTEASE, MITOCHONDRIAL"/>
    <property type="match status" value="1"/>
</dbReference>
<dbReference type="GO" id="GO:0016485">
    <property type="term" value="P:protein processing"/>
    <property type="evidence" value="ECO:0000318"/>
    <property type="project" value="GO_Central"/>
</dbReference>
<evidence type="ECO:0000256" key="5">
    <source>
        <dbReference type="ARBA" id="ARBA00022723"/>
    </source>
</evidence>
<feature type="compositionally biased region" description="Low complexity" evidence="10">
    <location>
        <begin position="48"/>
        <end position="60"/>
    </location>
</feature>
<comment type="cofactor">
    <cofactor evidence="1">
        <name>Zn(2+)</name>
        <dbReference type="ChEBI" id="CHEBI:29105"/>
    </cofactor>
</comment>
<evidence type="ECO:0000259" key="11">
    <source>
        <dbReference type="SMART" id="SM01264"/>
    </source>
</evidence>